<dbReference type="InterPro" id="IPR004038">
    <property type="entry name" value="Ribosomal_eL8/eL30/eS12/Gad45"/>
</dbReference>
<dbReference type="GO" id="GO:0035368">
    <property type="term" value="F:selenocysteine insertion sequence binding"/>
    <property type="evidence" value="ECO:0007669"/>
    <property type="project" value="InterPro"/>
</dbReference>
<evidence type="ECO:0000259" key="2">
    <source>
        <dbReference type="Pfam" id="PF01248"/>
    </source>
</evidence>
<dbReference type="GO" id="GO:0003730">
    <property type="term" value="F:mRNA 3'-UTR binding"/>
    <property type="evidence" value="ECO:0007669"/>
    <property type="project" value="TreeGrafter"/>
</dbReference>
<dbReference type="Gene3D" id="3.30.1330.30">
    <property type="match status" value="1"/>
</dbReference>
<dbReference type="GO" id="GO:0043021">
    <property type="term" value="F:ribonucleoprotein complex binding"/>
    <property type="evidence" value="ECO:0007669"/>
    <property type="project" value="TreeGrafter"/>
</dbReference>
<dbReference type="InterPro" id="IPR040051">
    <property type="entry name" value="SECISBP2"/>
</dbReference>
<evidence type="ECO:0000313" key="4">
    <source>
        <dbReference type="EMBL" id="CAF4032975.1"/>
    </source>
</evidence>
<dbReference type="EMBL" id="CAJNRG010001296">
    <property type="protein sequence ID" value="CAF2032091.1"/>
    <property type="molecule type" value="Genomic_DNA"/>
</dbReference>
<feature type="compositionally biased region" description="Low complexity" evidence="1">
    <location>
        <begin position="285"/>
        <end position="328"/>
    </location>
</feature>
<gene>
    <name evidence="4" type="ORF">UXM345_LOCUS18117</name>
    <name evidence="3" type="ORF">XDN619_LOCUS5176</name>
</gene>
<accession>A0A819R1E6</accession>
<dbReference type="FunFam" id="3.30.1330.30:FF:000004">
    <property type="entry name" value="selenocysteine insertion sequence-binding protein 2"/>
    <property type="match status" value="1"/>
</dbReference>
<feature type="compositionally biased region" description="Acidic residues" evidence="1">
    <location>
        <begin position="550"/>
        <end position="566"/>
    </location>
</feature>
<feature type="region of interest" description="Disordered" evidence="1">
    <location>
        <begin position="216"/>
        <end position="368"/>
    </location>
</feature>
<dbReference type="PANTHER" id="PTHR13284:SF4">
    <property type="entry name" value="C2H2-TYPE DOMAIN-CONTAINING PROTEIN"/>
    <property type="match status" value="1"/>
</dbReference>
<proteinExistence type="predicted"/>
<feature type="compositionally biased region" description="Low complexity" evidence="1">
    <location>
        <begin position="246"/>
        <end position="255"/>
    </location>
</feature>
<feature type="compositionally biased region" description="Polar residues" evidence="1">
    <location>
        <begin position="223"/>
        <end position="245"/>
    </location>
</feature>
<feature type="compositionally biased region" description="Basic residues" evidence="1">
    <location>
        <begin position="341"/>
        <end position="351"/>
    </location>
</feature>
<feature type="region of interest" description="Disordered" evidence="1">
    <location>
        <begin position="127"/>
        <end position="165"/>
    </location>
</feature>
<dbReference type="SUPFAM" id="SSF55315">
    <property type="entry name" value="L30e-like"/>
    <property type="match status" value="1"/>
</dbReference>
<dbReference type="PANTHER" id="PTHR13284">
    <property type="entry name" value="GH01354P"/>
    <property type="match status" value="1"/>
</dbReference>
<dbReference type="EMBL" id="CAJOBF010002419">
    <property type="protein sequence ID" value="CAF4032975.1"/>
    <property type="molecule type" value="Genomic_DNA"/>
</dbReference>
<feature type="compositionally biased region" description="Basic and acidic residues" evidence="1">
    <location>
        <begin position="481"/>
        <end position="490"/>
    </location>
</feature>
<dbReference type="Pfam" id="PF01248">
    <property type="entry name" value="Ribosomal_L7Ae"/>
    <property type="match status" value="1"/>
</dbReference>
<feature type="region of interest" description="Disordered" evidence="1">
    <location>
        <begin position="431"/>
        <end position="514"/>
    </location>
</feature>
<comment type="caution">
    <text evidence="4">The sequence shown here is derived from an EMBL/GenBank/DDBJ whole genome shotgun (WGS) entry which is preliminary data.</text>
</comment>
<evidence type="ECO:0000313" key="3">
    <source>
        <dbReference type="EMBL" id="CAF2032091.1"/>
    </source>
</evidence>
<sequence length="952" mass="108280">MTTSSLSTLSADAKEFVPSVSIPHLTTIPLYINESTVASVYSPQSLQQQLIYPLLKGPEIEFHIQSSQEFHIDSSHTNPPQSSITPNRSQIVLLPTNRCYPEAQILYPPNDQSSGFYPINYSFSQPKSNRISSHHQQRGGINHSNNHRHSNYDQQESTTLNSRRNFHSTNNKRILKRGVAHAIQQRDQSNNENIYHVNNDDTRFKFRSEDFPSLPINLKQESDQPVVQSLTPTNTKPTPSWNTIVSTPRPRSTSPHSVASSSKLSENQSTNRSRKKTINEERKSSNNNNNKPSVQSKSKTSNNNSKRNSSTEQQRSKSSTKNNESTKSPNGKPDEFIQTKQQKRAERRRQNKSKEISTPETIPFSLDDENAFPALGHEVPIQIAKKSENDSSTKNKPSIPGLINVSKIKAKQTYQICLTDMFNALNTSTQTKQDNSLNKTAKSSGKTLNSANPLDSNPVPKRGKEREQPKPRKPTKLKRIINKELEENQKQRQQFHVKSTAIKPTDEQDISCETDTNNVNGIDNFINDQSNDVVFPVNMNEYTSASCTDDSNDENDDDDDDDDEILDHEPTSQLQTPYAQQMPQSNIKQQIHDAGFREYCSQLIDRQLDELCIELLITLKRFQDRKKQQLQANPERARRKRRFVHGIREVTKHLRLQRLKCVLIAPDCQSIQSQGGLNDAIEKIINLCKEQNTPYIFTLNRQKLGRCLNKTSRISSIGIFDYSGADQVYKQIVDITCENQRAYKQIVDNILNHDESIATPSHGLNSREFYKILHRTFQQQQQPQLQKHHVVNIIPNESLSKVLPKVPAHYAHSRQTSDTSTIYIDPQLINSIIKQHTRASSGTFDVGKTATAATTKKHQRTLSDGATNVVNDIAIQTKHHLKTHSRTPSGCSVISQIEQQDYFEQSKNILMNSTNDICIENEENRLKSINEDTEENSANIKRKNVEKWINDN</sequence>
<dbReference type="AlphaFoldDB" id="A0A819R1E6"/>
<evidence type="ECO:0000313" key="5">
    <source>
        <dbReference type="Proteomes" id="UP000663842"/>
    </source>
</evidence>
<feature type="compositionally biased region" description="Polar residues" evidence="1">
    <location>
        <begin position="431"/>
        <end position="455"/>
    </location>
</feature>
<feature type="compositionally biased region" description="Polar residues" evidence="1">
    <location>
        <begin position="256"/>
        <end position="271"/>
    </location>
</feature>
<name>A0A819R1E6_9BILA</name>
<dbReference type="GO" id="GO:0005739">
    <property type="term" value="C:mitochondrion"/>
    <property type="evidence" value="ECO:0007669"/>
    <property type="project" value="TreeGrafter"/>
</dbReference>
<reference evidence="4" key="1">
    <citation type="submission" date="2021-02" db="EMBL/GenBank/DDBJ databases">
        <authorList>
            <person name="Nowell W R."/>
        </authorList>
    </citation>
    <scope>NUCLEOTIDE SEQUENCE</scope>
</reference>
<feature type="compositionally biased region" description="Polar residues" evidence="1">
    <location>
        <begin position="152"/>
        <end position="165"/>
    </location>
</feature>
<feature type="compositionally biased region" description="Polar residues" evidence="1">
    <location>
        <begin position="571"/>
        <end position="584"/>
    </location>
</feature>
<dbReference type="Proteomes" id="UP000663887">
    <property type="component" value="Unassembled WGS sequence"/>
</dbReference>
<evidence type="ECO:0000256" key="1">
    <source>
        <dbReference type="SAM" id="MobiDB-lite"/>
    </source>
</evidence>
<feature type="domain" description="Ribosomal protein eL8/eL30/eS12/Gadd45" evidence="2">
    <location>
        <begin position="630"/>
        <end position="726"/>
    </location>
</feature>
<dbReference type="Proteomes" id="UP000663842">
    <property type="component" value="Unassembled WGS sequence"/>
</dbReference>
<feature type="region of interest" description="Disordered" evidence="1">
    <location>
        <begin position="543"/>
        <end position="584"/>
    </location>
</feature>
<protein>
    <recommendedName>
        <fullName evidence="2">Ribosomal protein eL8/eL30/eS12/Gadd45 domain-containing protein</fullName>
    </recommendedName>
</protein>
<dbReference type="GO" id="GO:0001514">
    <property type="term" value="P:selenocysteine incorporation"/>
    <property type="evidence" value="ECO:0007669"/>
    <property type="project" value="UniProtKB-ARBA"/>
</dbReference>
<feature type="compositionally biased region" description="Basic residues" evidence="1">
    <location>
        <begin position="471"/>
        <end position="480"/>
    </location>
</feature>
<dbReference type="InterPro" id="IPR029064">
    <property type="entry name" value="Ribosomal_eL30-like_sf"/>
</dbReference>
<dbReference type="GO" id="GO:1990904">
    <property type="term" value="C:ribonucleoprotein complex"/>
    <property type="evidence" value="ECO:0007669"/>
    <property type="project" value="TreeGrafter"/>
</dbReference>
<organism evidence="4 5">
    <name type="scientific">Rotaria magnacalcarata</name>
    <dbReference type="NCBI Taxonomy" id="392030"/>
    <lineage>
        <taxon>Eukaryota</taxon>
        <taxon>Metazoa</taxon>
        <taxon>Spiralia</taxon>
        <taxon>Gnathifera</taxon>
        <taxon>Rotifera</taxon>
        <taxon>Eurotatoria</taxon>
        <taxon>Bdelloidea</taxon>
        <taxon>Philodinida</taxon>
        <taxon>Philodinidae</taxon>
        <taxon>Rotaria</taxon>
    </lineage>
</organism>